<organism evidence="2 3">
    <name type="scientific">Rehmannia glutinosa</name>
    <name type="common">Chinese foxglove</name>
    <dbReference type="NCBI Taxonomy" id="99300"/>
    <lineage>
        <taxon>Eukaryota</taxon>
        <taxon>Viridiplantae</taxon>
        <taxon>Streptophyta</taxon>
        <taxon>Embryophyta</taxon>
        <taxon>Tracheophyta</taxon>
        <taxon>Spermatophyta</taxon>
        <taxon>Magnoliopsida</taxon>
        <taxon>eudicotyledons</taxon>
        <taxon>Gunneridae</taxon>
        <taxon>Pentapetalae</taxon>
        <taxon>asterids</taxon>
        <taxon>lamiids</taxon>
        <taxon>Lamiales</taxon>
        <taxon>Orobanchaceae</taxon>
        <taxon>Rehmannieae</taxon>
        <taxon>Rehmannia</taxon>
    </lineage>
</organism>
<comment type="caution">
    <text evidence="2">The sequence shown here is derived from an EMBL/GenBank/DDBJ whole genome shotgun (WGS) entry which is preliminary data.</text>
</comment>
<gene>
    <name evidence="2" type="ORF">DH2020_036784</name>
</gene>
<dbReference type="SUPFAM" id="SSF51197">
    <property type="entry name" value="Clavaminate synthase-like"/>
    <property type="match status" value="1"/>
</dbReference>
<name>A0ABR0V3F0_REHGL</name>
<sequence length="302" mass="34063">MEKEKLPHKSRSIFSSSTVAPPPSPIPTAKGSRSAADPVLSEYIDASAQIPELSLPQHVHRFKPEEINYESLASRENDSVRRLLRSVREFGVLQIKNHGILTEELRFALANSERIFGLTVECCSSYGDHEKIVWRGDDGQVMEEATAAIGEQNYQIFRQKMGNVAKQLKAIAEELVQVIAPCDVKQFEEPIKLGESTLSIYRYHRANIIDRISSVIGQTRQESGPYALSLHLLLESTEFCWANLSFNTGPNTIVVTMGKELEVRLVILGLRYGQNWPIIIYFEPYWSGPTFITFLDLVHDQG</sequence>
<evidence type="ECO:0000313" key="3">
    <source>
        <dbReference type="Proteomes" id="UP001318860"/>
    </source>
</evidence>
<dbReference type="PANTHER" id="PTHR34945:SF4">
    <property type="entry name" value="2-OXOGLUTARATE (2OG) AND FE(II)-DEPENDENT OXYGENASE SUPERFAMILY PROTEIN"/>
    <property type="match status" value="1"/>
</dbReference>
<reference evidence="2 3" key="1">
    <citation type="journal article" date="2021" name="Comput. Struct. Biotechnol. J.">
        <title>De novo genome assembly of the potent medicinal plant Rehmannia glutinosa using nanopore technology.</title>
        <authorList>
            <person name="Ma L."/>
            <person name="Dong C."/>
            <person name="Song C."/>
            <person name="Wang X."/>
            <person name="Zheng X."/>
            <person name="Niu Y."/>
            <person name="Chen S."/>
            <person name="Feng W."/>
        </authorList>
    </citation>
    <scope>NUCLEOTIDE SEQUENCE [LARGE SCALE GENOMIC DNA]</scope>
    <source>
        <strain evidence="2">DH-2019</strain>
    </source>
</reference>
<dbReference type="PANTHER" id="PTHR34945">
    <property type="entry name" value="2-OXOGLUTARATE (2OG) AND FE(II)-DEPENDENT OXYGENASE SUPERFAMILY PROTEIN"/>
    <property type="match status" value="1"/>
</dbReference>
<accession>A0ABR0V3F0</accession>
<dbReference type="InterPro" id="IPR027443">
    <property type="entry name" value="IPNS-like_sf"/>
</dbReference>
<keyword evidence="3" id="KW-1185">Reference proteome</keyword>
<evidence type="ECO:0000313" key="2">
    <source>
        <dbReference type="EMBL" id="KAK6129471.1"/>
    </source>
</evidence>
<proteinExistence type="predicted"/>
<dbReference type="Gene3D" id="2.60.120.330">
    <property type="entry name" value="B-lactam Antibiotic, Isopenicillin N Synthase, Chain"/>
    <property type="match status" value="1"/>
</dbReference>
<feature type="region of interest" description="Disordered" evidence="1">
    <location>
        <begin position="1"/>
        <end position="34"/>
    </location>
</feature>
<protein>
    <recommendedName>
        <fullName evidence="4">Non-haem dioxygenase N-terminal domain-containing protein</fullName>
    </recommendedName>
</protein>
<dbReference type="Proteomes" id="UP001318860">
    <property type="component" value="Unassembled WGS sequence"/>
</dbReference>
<dbReference type="EMBL" id="JABTTQ020001639">
    <property type="protein sequence ID" value="KAK6129471.1"/>
    <property type="molecule type" value="Genomic_DNA"/>
</dbReference>
<evidence type="ECO:0008006" key="4">
    <source>
        <dbReference type="Google" id="ProtNLM"/>
    </source>
</evidence>
<evidence type="ECO:0000256" key="1">
    <source>
        <dbReference type="SAM" id="MobiDB-lite"/>
    </source>
</evidence>